<evidence type="ECO:0000256" key="1">
    <source>
        <dbReference type="SAM" id="MobiDB-lite"/>
    </source>
</evidence>
<name>A0ABS9DQ48_9ACTN</name>
<sequence length="91" mass="10184">MMGSSGGMGFGMGWIWMILILAGFGVLVYLAFRLLRRDNRPPTDHTTGPAEVPPTGANSEKSAEKILEERYARGEIDTDEFNARLRVIRDR</sequence>
<gene>
    <name evidence="4" type="ORF">L1892_23530</name>
</gene>
<dbReference type="EMBL" id="JAKGCU010000039">
    <property type="protein sequence ID" value="MCF3941345.1"/>
    <property type="molecule type" value="Genomic_DNA"/>
</dbReference>
<keyword evidence="2" id="KW-0812">Transmembrane</keyword>
<keyword evidence="2" id="KW-1133">Transmembrane helix</keyword>
<keyword evidence="2" id="KW-0472">Membrane</keyword>
<protein>
    <submittedName>
        <fullName evidence="4">SHOCT domain-containing protein</fullName>
    </submittedName>
</protein>
<reference evidence="4" key="1">
    <citation type="submission" date="2022-01" db="EMBL/GenBank/DDBJ databases">
        <title>Gordonia xiamenensis sp. nov., isolated from surface seawater in Xiamen.</title>
        <authorList>
            <person name="He Y.F."/>
        </authorList>
    </citation>
    <scope>NUCLEOTIDE SEQUENCE</scope>
    <source>
        <strain evidence="4">GW1C4-4</strain>
    </source>
</reference>
<feature type="domain" description="SHOCT" evidence="3">
    <location>
        <begin position="63"/>
        <end position="88"/>
    </location>
</feature>
<dbReference type="InterPro" id="IPR018649">
    <property type="entry name" value="SHOCT"/>
</dbReference>
<dbReference type="RefSeq" id="WP_235726224.1">
    <property type="nucleotide sequence ID" value="NZ_JAKGCU010000039.1"/>
</dbReference>
<evidence type="ECO:0000313" key="4">
    <source>
        <dbReference type="EMBL" id="MCF3941345.1"/>
    </source>
</evidence>
<proteinExistence type="predicted"/>
<feature type="transmembrane region" description="Helical" evidence="2">
    <location>
        <begin position="12"/>
        <end position="32"/>
    </location>
</feature>
<evidence type="ECO:0000313" key="5">
    <source>
        <dbReference type="Proteomes" id="UP001108089"/>
    </source>
</evidence>
<evidence type="ECO:0000256" key="2">
    <source>
        <dbReference type="SAM" id="Phobius"/>
    </source>
</evidence>
<dbReference type="Pfam" id="PF09851">
    <property type="entry name" value="SHOCT"/>
    <property type="match status" value="1"/>
</dbReference>
<feature type="region of interest" description="Disordered" evidence="1">
    <location>
        <begin position="39"/>
        <end position="63"/>
    </location>
</feature>
<organism evidence="4 5">
    <name type="scientific">Gordonia tangerina</name>
    <dbReference type="NCBI Taxonomy" id="2911060"/>
    <lineage>
        <taxon>Bacteria</taxon>
        <taxon>Bacillati</taxon>
        <taxon>Actinomycetota</taxon>
        <taxon>Actinomycetes</taxon>
        <taxon>Mycobacteriales</taxon>
        <taxon>Gordoniaceae</taxon>
        <taxon>Gordonia</taxon>
    </lineage>
</organism>
<evidence type="ECO:0000259" key="3">
    <source>
        <dbReference type="Pfam" id="PF09851"/>
    </source>
</evidence>
<accession>A0ABS9DQ48</accession>
<keyword evidence="5" id="KW-1185">Reference proteome</keyword>
<dbReference type="Proteomes" id="UP001108089">
    <property type="component" value="Unassembled WGS sequence"/>
</dbReference>
<comment type="caution">
    <text evidence="4">The sequence shown here is derived from an EMBL/GenBank/DDBJ whole genome shotgun (WGS) entry which is preliminary data.</text>
</comment>